<comment type="similarity">
    <text evidence="1 4">Belongs to the universal ribosomal protein uL2 family.</text>
</comment>
<dbReference type="GO" id="GO:0005840">
    <property type="term" value="C:ribosome"/>
    <property type="evidence" value="ECO:0007669"/>
    <property type="project" value="UniProtKB-KW"/>
</dbReference>
<protein>
    <recommendedName>
        <fullName evidence="4">Large ribosomal subunit protein uL2</fullName>
    </recommendedName>
</protein>
<dbReference type="SUPFAM" id="SSF50249">
    <property type="entry name" value="Nucleic acid-binding proteins"/>
    <property type="match status" value="1"/>
</dbReference>
<dbReference type="PIRSF" id="PIRSF002158">
    <property type="entry name" value="Ribosomal_L2"/>
    <property type="match status" value="1"/>
</dbReference>
<keyword evidence="2 4" id="KW-0689">Ribosomal protein</keyword>
<comment type="subunit">
    <text evidence="4">Part of the 50S ribosomal subunit. Forms a bridge to the 30S subunit in the 70S ribosome.</text>
</comment>
<feature type="domain" description="Large ribosomal subunit protein uL2 RNA-binding" evidence="7">
    <location>
        <begin position="41"/>
        <end position="117"/>
    </location>
</feature>
<evidence type="ECO:0000256" key="4">
    <source>
        <dbReference type="HAMAP-Rule" id="MF_01320"/>
    </source>
</evidence>
<dbReference type="Pfam" id="PF03947">
    <property type="entry name" value="Ribosomal_L2_C"/>
    <property type="match status" value="1"/>
</dbReference>
<dbReference type="NCBIfam" id="TIGR01171">
    <property type="entry name" value="rplB_bact"/>
    <property type="match status" value="1"/>
</dbReference>
<evidence type="ECO:0000259" key="6">
    <source>
        <dbReference type="SMART" id="SM01382"/>
    </source>
</evidence>
<dbReference type="InterPro" id="IPR012340">
    <property type="entry name" value="NA-bd_OB-fold"/>
</dbReference>
<dbReference type="InterPro" id="IPR022671">
    <property type="entry name" value="Ribosomal_uL2_CS"/>
</dbReference>
<dbReference type="SMART" id="SM01382">
    <property type="entry name" value="Ribosomal_L2_C"/>
    <property type="match status" value="1"/>
</dbReference>
<dbReference type="SMART" id="SM01383">
    <property type="entry name" value="Ribosomal_L2"/>
    <property type="match status" value="1"/>
</dbReference>
<evidence type="ECO:0000256" key="2">
    <source>
        <dbReference type="ARBA" id="ARBA00022980"/>
    </source>
</evidence>
<dbReference type="InterPro" id="IPR005880">
    <property type="entry name" value="Ribosomal_uL2_bac/org-type"/>
</dbReference>
<evidence type="ECO:0000256" key="5">
    <source>
        <dbReference type="SAM" id="MobiDB-lite"/>
    </source>
</evidence>
<organism evidence="8 9">
    <name type="scientific">Candidatus Rhabdochlamydia oedothoracis</name>
    <dbReference type="NCBI Taxonomy" id="2720720"/>
    <lineage>
        <taxon>Bacteria</taxon>
        <taxon>Pseudomonadati</taxon>
        <taxon>Chlamydiota</taxon>
        <taxon>Chlamydiia</taxon>
        <taxon>Parachlamydiales</taxon>
        <taxon>Candidatus Rhabdochlamydiaceae</taxon>
        <taxon>Candidatus Rhabdochlamydia</taxon>
    </lineage>
</organism>
<comment type="function">
    <text evidence="4">One of the primary rRNA binding proteins. Required for association of the 30S and 50S subunits to form the 70S ribosome, for tRNA binding and peptide bond formation. It has been suggested to have peptidyltransferase activity; this is somewhat controversial. Makes several contacts with the 16S rRNA in the 70S ribosome.</text>
</comment>
<keyword evidence="4" id="KW-0699">rRNA-binding</keyword>
<dbReference type="Pfam" id="PF00181">
    <property type="entry name" value="Ribosomal_L2_N"/>
    <property type="match status" value="1"/>
</dbReference>
<gene>
    <name evidence="4" type="primary">rplB</name>
    <name evidence="8" type="ORF">RHABOEDO_000424</name>
</gene>
<dbReference type="SUPFAM" id="SSF50104">
    <property type="entry name" value="Translation proteins SH3-like domain"/>
    <property type="match status" value="1"/>
</dbReference>
<feature type="compositionally biased region" description="Basic residues" evidence="5">
    <location>
        <begin position="253"/>
        <end position="273"/>
    </location>
</feature>
<evidence type="ECO:0000256" key="3">
    <source>
        <dbReference type="ARBA" id="ARBA00023274"/>
    </source>
</evidence>
<name>A0ABX8V5I2_9BACT</name>
<dbReference type="Gene3D" id="4.10.950.10">
    <property type="entry name" value="Ribosomal protein L2, domain 3"/>
    <property type="match status" value="1"/>
</dbReference>
<keyword evidence="3 4" id="KW-0687">Ribonucleoprotein</keyword>
<sequence>MLKKFRPTTAGQRHLVLTKQEALSCVKPEKSLIEKKKRTNGRNHHGHITCRHKGGGHKRFYRIVDFKRDKENIPAKVASIEYDPNRTAAIALLNYFDGEKRYILAPQGLKIGAVIATNDQGRFDVGFCMRLKHMPLGSVVHNIELYPGRGGQLVRSAGLSAQLMAKADNGYVNLKMPSGEVRLIHENCRATFGAVSNPERNLRVEGKAGRSRWRGIRPTVRGTAMNPVDHPHGGGEGKHNGYLPQTPWAKDTKGRRTRSKKKSSKMIVKDRRK</sequence>
<feature type="compositionally biased region" description="Basic and acidic residues" evidence="5">
    <location>
        <begin position="229"/>
        <end position="239"/>
    </location>
</feature>
<dbReference type="InterPro" id="IPR022666">
    <property type="entry name" value="Ribosomal_uL2_RNA-bd_dom"/>
</dbReference>
<dbReference type="EMBL" id="CP075587">
    <property type="protein sequence ID" value="QYF48293.1"/>
    <property type="molecule type" value="Genomic_DNA"/>
</dbReference>
<dbReference type="HAMAP" id="MF_01320_B">
    <property type="entry name" value="Ribosomal_uL2_B"/>
    <property type="match status" value="1"/>
</dbReference>
<keyword evidence="4" id="KW-0694">RNA-binding</keyword>
<dbReference type="InterPro" id="IPR014722">
    <property type="entry name" value="Rib_uL2_dom2"/>
</dbReference>
<dbReference type="PANTHER" id="PTHR13691:SF5">
    <property type="entry name" value="LARGE RIBOSOMAL SUBUNIT PROTEIN UL2M"/>
    <property type="match status" value="1"/>
</dbReference>
<dbReference type="Proteomes" id="UP000826014">
    <property type="component" value="Chromosome"/>
</dbReference>
<evidence type="ECO:0000313" key="9">
    <source>
        <dbReference type="Proteomes" id="UP000826014"/>
    </source>
</evidence>
<evidence type="ECO:0000256" key="1">
    <source>
        <dbReference type="ARBA" id="ARBA00005636"/>
    </source>
</evidence>
<dbReference type="InterPro" id="IPR022669">
    <property type="entry name" value="Ribosomal_uL2_C"/>
</dbReference>
<accession>A0ABX8V5I2</accession>
<dbReference type="InterPro" id="IPR014726">
    <property type="entry name" value="Ribosomal_uL2_dom3"/>
</dbReference>
<dbReference type="Gene3D" id="2.30.30.30">
    <property type="match status" value="1"/>
</dbReference>
<feature type="domain" description="Large ribosomal subunit protein uL2 C-terminal" evidence="6">
    <location>
        <begin position="123"/>
        <end position="251"/>
    </location>
</feature>
<dbReference type="InterPro" id="IPR002171">
    <property type="entry name" value="Ribosomal_uL2"/>
</dbReference>
<dbReference type="InterPro" id="IPR008991">
    <property type="entry name" value="Translation_prot_SH3-like_sf"/>
</dbReference>
<reference evidence="8 9" key="1">
    <citation type="journal article" date="2022" name="bioRxiv">
        <title>Ecology and evolution of chlamydial symbionts of arthropods.</title>
        <authorList>
            <person name="Halter T."/>
            <person name="Koestlbacher S."/>
            <person name="Collingro A."/>
            <person name="Sixt B.S."/>
            <person name="Toenshoff E.R."/>
            <person name="Hendrickx F."/>
            <person name="Kostanjsek R."/>
            <person name="Horn M."/>
        </authorList>
    </citation>
    <scope>NUCLEOTIDE SEQUENCE [LARGE SCALE GENOMIC DNA]</scope>
    <source>
        <strain evidence="8">W744xW776</strain>
    </source>
</reference>
<dbReference type="PROSITE" id="PS00467">
    <property type="entry name" value="RIBOSOMAL_L2"/>
    <property type="match status" value="1"/>
</dbReference>
<dbReference type="Gene3D" id="2.40.50.140">
    <property type="entry name" value="Nucleic acid-binding proteins"/>
    <property type="match status" value="1"/>
</dbReference>
<evidence type="ECO:0000259" key="7">
    <source>
        <dbReference type="SMART" id="SM01383"/>
    </source>
</evidence>
<keyword evidence="9" id="KW-1185">Reference proteome</keyword>
<evidence type="ECO:0000313" key="8">
    <source>
        <dbReference type="EMBL" id="QYF48293.1"/>
    </source>
</evidence>
<dbReference type="PANTHER" id="PTHR13691">
    <property type="entry name" value="RIBOSOMAL PROTEIN L2"/>
    <property type="match status" value="1"/>
</dbReference>
<feature type="region of interest" description="Disordered" evidence="5">
    <location>
        <begin position="220"/>
        <end position="273"/>
    </location>
</feature>
<proteinExistence type="inferred from homology"/>
<dbReference type="RefSeq" id="WP_215216800.1">
    <property type="nucleotide sequence ID" value="NZ_CP075587.1"/>
</dbReference>